<sequence>MRDVLLDLSLYATPCRYRLLDCEALAQNREVRLYEFSSFFDVPYTTVSYTWRGNETTHDDPSDPTYWKDVYGTFQVKGAEGRDPISLDVLDHSRFLWLDRLCILQTSKSDKLWQISRMYSIYKSCNTCCEDTSWIDRGWTLQEAVVPNRTVVLFRWPHSLAGRKVFSGGTYALFDPDEVVTGLSAFHDLKGLLQVIWRSALLRTSSRPVDMVFSIMGIFGVSLDASAFGESDRLGATIALAREILRKGGEPSWIGAAYSLDPSPEFSTFPRFPETSVAGKTYVKMLDGTQRAIADVMSFSMEGNAYLEGLPDASMDESGYLTVAAPAVRLSFMERRDTPQETRTNPVMYKGQLCIIGQDGCLWRLSKLAEAATKPATYLVYIGHECRSFCQLVDPMLAERRVFSIERTEVPLTHQELQIRQLPS</sequence>
<organism evidence="2 3">
    <name type="scientific">Dendrothele bispora (strain CBS 962.96)</name>
    <dbReference type="NCBI Taxonomy" id="1314807"/>
    <lineage>
        <taxon>Eukaryota</taxon>
        <taxon>Fungi</taxon>
        <taxon>Dikarya</taxon>
        <taxon>Basidiomycota</taxon>
        <taxon>Agaricomycotina</taxon>
        <taxon>Agaricomycetes</taxon>
        <taxon>Agaricomycetidae</taxon>
        <taxon>Agaricales</taxon>
        <taxon>Agaricales incertae sedis</taxon>
        <taxon>Dendrothele</taxon>
    </lineage>
</organism>
<dbReference type="Pfam" id="PF06985">
    <property type="entry name" value="HET"/>
    <property type="match status" value="1"/>
</dbReference>
<evidence type="ECO:0000313" key="3">
    <source>
        <dbReference type="Proteomes" id="UP000297245"/>
    </source>
</evidence>
<evidence type="ECO:0000259" key="1">
    <source>
        <dbReference type="Pfam" id="PF06985"/>
    </source>
</evidence>
<dbReference type="PANTHER" id="PTHR24148:SF64">
    <property type="entry name" value="HETEROKARYON INCOMPATIBILITY DOMAIN-CONTAINING PROTEIN"/>
    <property type="match status" value="1"/>
</dbReference>
<protein>
    <recommendedName>
        <fullName evidence="1">Heterokaryon incompatibility domain-containing protein</fullName>
    </recommendedName>
</protein>
<dbReference type="EMBL" id="ML179102">
    <property type="protein sequence ID" value="THV00521.1"/>
    <property type="molecule type" value="Genomic_DNA"/>
</dbReference>
<dbReference type="AlphaFoldDB" id="A0A4S8MDR0"/>
<proteinExistence type="predicted"/>
<dbReference type="OrthoDB" id="5122891at2759"/>
<dbReference type="InterPro" id="IPR052895">
    <property type="entry name" value="HetReg/Transcr_Mod"/>
</dbReference>
<name>A0A4S8MDR0_DENBC</name>
<dbReference type="PANTHER" id="PTHR24148">
    <property type="entry name" value="ANKYRIN REPEAT DOMAIN-CONTAINING PROTEIN 39 HOMOLOG-RELATED"/>
    <property type="match status" value="1"/>
</dbReference>
<feature type="domain" description="Heterokaryon incompatibility" evidence="1">
    <location>
        <begin position="44"/>
        <end position="127"/>
    </location>
</feature>
<gene>
    <name evidence="2" type="ORF">K435DRAFT_818275</name>
</gene>
<dbReference type="InterPro" id="IPR010730">
    <property type="entry name" value="HET"/>
</dbReference>
<accession>A0A4S8MDR0</accession>
<dbReference type="Proteomes" id="UP000297245">
    <property type="component" value="Unassembled WGS sequence"/>
</dbReference>
<reference evidence="2 3" key="1">
    <citation type="journal article" date="2019" name="Nat. Ecol. Evol.">
        <title>Megaphylogeny resolves global patterns of mushroom evolution.</title>
        <authorList>
            <person name="Varga T."/>
            <person name="Krizsan K."/>
            <person name="Foldi C."/>
            <person name="Dima B."/>
            <person name="Sanchez-Garcia M."/>
            <person name="Sanchez-Ramirez S."/>
            <person name="Szollosi G.J."/>
            <person name="Szarkandi J.G."/>
            <person name="Papp V."/>
            <person name="Albert L."/>
            <person name="Andreopoulos W."/>
            <person name="Angelini C."/>
            <person name="Antonin V."/>
            <person name="Barry K.W."/>
            <person name="Bougher N.L."/>
            <person name="Buchanan P."/>
            <person name="Buyck B."/>
            <person name="Bense V."/>
            <person name="Catcheside P."/>
            <person name="Chovatia M."/>
            <person name="Cooper J."/>
            <person name="Damon W."/>
            <person name="Desjardin D."/>
            <person name="Finy P."/>
            <person name="Geml J."/>
            <person name="Haridas S."/>
            <person name="Hughes K."/>
            <person name="Justo A."/>
            <person name="Karasinski D."/>
            <person name="Kautmanova I."/>
            <person name="Kiss B."/>
            <person name="Kocsube S."/>
            <person name="Kotiranta H."/>
            <person name="LaButti K.M."/>
            <person name="Lechner B.E."/>
            <person name="Liimatainen K."/>
            <person name="Lipzen A."/>
            <person name="Lukacs Z."/>
            <person name="Mihaltcheva S."/>
            <person name="Morgado L.N."/>
            <person name="Niskanen T."/>
            <person name="Noordeloos M.E."/>
            <person name="Ohm R.A."/>
            <person name="Ortiz-Santana B."/>
            <person name="Ovrebo C."/>
            <person name="Racz N."/>
            <person name="Riley R."/>
            <person name="Savchenko A."/>
            <person name="Shiryaev A."/>
            <person name="Soop K."/>
            <person name="Spirin V."/>
            <person name="Szebenyi C."/>
            <person name="Tomsovsky M."/>
            <person name="Tulloss R.E."/>
            <person name="Uehling J."/>
            <person name="Grigoriev I.V."/>
            <person name="Vagvolgyi C."/>
            <person name="Papp T."/>
            <person name="Martin F.M."/>
            <person name="Miettinen O."/>
            <person name="Hibbett D.S."/>
            <person name="Nagy L.G."/>
        </authorList>
    </citation>
    <scope>NUCLEOTIDE SEQUENCE [LARGE SCALE GENOMIC DNA]</scope>
    <source>
        <strain evidence="2 3">CBS 962.96</strain>
    </source>
</reference>
<evidence type="ECO:0000313" key="2">
    <source>
        <dbReference type="EMBL" id="THV00521.1"/>
    </source>
</evidence>
<keyword evidence="3" id="KW-1185">Reference proteome</keyword>